<dbReference type="OMA" id="CDESART"/>
<sequence length="391" mass="44000">MSHSDLAEMSVMPWRRYIDVEVYDSHEEDVNGMYEETESSTSSESEVDSDFDDCDESARTPRCPRAVEKLLRDVGSLLDGNDIGSALFGETALAFMGVPIIPHCVAFMIPDQQIDQAVQVLREAQYPDCKDLDLFAANPINFLSQIRCHALTGGATRDRPIPDHHFHTDGRFPKDPDDSRNQTRGVFLYRASKILGPGIPMPSAQPPLPENPYYMVTSDARLYCPLFLDRVMLNCWGPQSTKAYPVKMLHPARYAENLVYLMVRDIGYSVCNGWKSEFDCMLTYTRLLSAPIQALGVIDVRLEDLPNGPIADWIGLYSEGERNRSAILVQFAALHRQGKKSGQLGEPLMTPREEDIVTPEDIEDCLKNMEEGKPPSLIRPFEESGWSCQLM</sequence>
<organism evidence="2 3">
    <name type="scientific">Aspergillus violaceofuscus (strain CBS 115571)</name>
    <dbReference type="NCBI Taxonomy" id="1450538"/>
    <lineage>
        <taxon>Eukaryota</taxon>
        <taxon>Fungi</taxon>
        <taxon>Dikarya</taxon>
        <taxon>Ascomycota</taxon>
        <taxon>Pezizomycotina</taxon>
        <taxon>Eurotiomycetes</taxon>
        <taxon>Eurotiomycetidae</taxon>
        <taxon>Eurotiales</taxon>
        <taxon>Aspergillaceae</taxon>
        <taxon>Aspergillus</taxon>
    </lineage>
</organism>
<feature type="region of interest" description="Disordered" evidence="1">
    <location>
        <begin position="33"/>
        <end position="59"/>
    </location>
</feature>
<name>A0A2V5GY23_ASPV1</name>
<proteinExistence type="predicted"/>
<keyword evidence="3" id="KW-1185">Reference proteome</keyword>
<accession>A0A2V5GY23</accession>
<reference evidence="2 3" key="1">
    <citation type="submission" date="2018-02" db="EMBL/GenBank/DDBJ databases">
        <title>The genomes of Aspergillus section Nigri reveals drivers in fungal speciation.</title>
        <authorList>
            <consortium name="DOE Joint Genome Institute"/>
            <person name="Vesth T.C."/>
            <person name="Nybo J."/>
            <person name="Theobald S."/>
            <person name="Brandl J."/>
            <person name="Frisvad J.C."/>
            <person name="Nielsen K.F."/>
            <person name="Lyhne E.K."/>
            <person name="Kogle M.E."/>
            <person name="Kuo A."/>
            <person name="Riley R."/>
            <person name="Clum A."/>
            <person name="Nolan M."/>
            <person name="Lipzen A."/>
            <person name="Salamov A."/>
            <person name="Henrissat B."/>
            <person name="Wiebenga A."/>
            <person name="De vries R.P."/>
            <person name="Grigoriev I.V."/>
            <person name="Mortensen U.H."/>
            <person name="Andersen M.R."/>
            <person name="Baker S.E."/>
        </authorList>
    </citation>
    <scope>NUCLEOTIDE SEQUENCE [LARGE SCALE GENOMIC DNA]</scope>
    <source>
        <strain evidence="2 3">CBS 115571</strain>
    </source>
</reference>
<dbReference type="Proteomes" id="UP000249829">
    <property type="component" value="Unassembled WGS sequence"/>
</dbReference>
<evidence type="ECO:0000313" key="2">
    <source>
        <dbReference type="EMBL" id="PYI16011.1"/>
    </source>
</evidence>
<feature type="compositionally biased region" description="Acidic residues" evidence="1">
    <location>
        <begin position="45"/>
        <end position="55"/>
    </location>
</feature>
<dbReference type="EMBL" id="KZ825176">
    <property type="protein sequence ID" value="PYI16011.1"/>
    <property type="molecule type" value="Genomic_DNA"/>
</dbReference>
<dbReference type="AlphaFoldDB" id="A0A2V5GY23"/>
<evidence type="ECO:0000256" key="1">
    <source>
        <dbReference type="SAM" id="MobiDB-lite"/>
    </source>
</evidence>
<evidence type="ECO:0000313" key="3">
    <source>
        <dbReference type="Proteomes" id="UP000249829"/>
    </source>
</evidence>
<gene>
    <name evidence="2" type="ORF">BO99DRAFT_445737</name>
</gene>
<protein>
    <submittedName>
        <fullName evidence="2">Uncharacterized protein</fullName>
    </submittedName>
</protein>